<dbReference type="Proteomes" id="UP000233551">
    <property type="component" value="Unassembled WGS sequence"/>
</dbReference>
<evidence type="ECO:0000313" key="2">
    <source>
        <dbReference type="EMBL" id="PKI71840.1"/>
    </source>
</evidence>
<gene>
    <name evidence="1" type="ORF">CDL15_Pgr027300</name>
    <name evidence="2" type="ORF">CRG98_007779</name>
</gene>
<reference evidence="1" key="2">
    <citation type="submission" date="2017-06" db="EMBL/GenBank/DDBJ databases">
        <title>The pomegranate genome and the genomics of punicalagin biosynthesis.</title>
        <authorList>
            <person name="Xu C."/>
        </authorList>
    </citation>
    <scope>NUCLEOTIDE SEQUENCE [LARGE SCALE GENOMIC DNA]</scope>
    <source>
        <tissue evidence="1">Fresh leaf</tissue>
    </source>
</reference>
<dbReference type="Proteomes" id="UP000197138">
    <property type="component" value="Unassembled WGS sequence"/>
</dbReference>
<dbReference type="EMBL" id="PGOL01000357">
    <property type="protein sequence ID" value="PKI71840.1"/>
    <property type="molecule type" value="Genomic_DNA"/>
</dbReference>
<accession>A0A218XSQ9</accession>
<keyword evidence="4" id="KW-1185">Reference proteome</keyword>
<dbReference type="AlphaFoldDB" id="A0A218XSQ9"/>
<organism evidence="1 3">
    <name type="scientific">Punica granatum</name>
    <name type="common">Pomegranate</name>
    <dbReference type="NCBI Taxonomy" id="22663"/>
    <lineage>
        <taxon>Eukaryota</taxon>
        <taxon>Viridiplantae</taxon>
        <taxon>Streptophyta</taxon>
        <taxon>Embryophyta</taxon>
        <taxon>Tracheophyta</taxon>
        <taxon>Spermatophyta</taxon>
        <taxon>Magnoliopsida</taxon>
        <taxon>eudicotyledons</taxon>
        <taxon>Gunneridae</taxon>
        <taxon>Pentapetalae</taxon>
        <taxon>rosids</taxon>
        <taxon>malvids</taxon>
        <taxon>Myrtales</taxon>
        <taxon>Lythraceae</taxon>
        <taxon>Punica</taxon>
    </lineage>
</organism>
<evidence type="ECO:0000313" key="1">
    <source>
        <dbReference type="EMBL" id="OWM87696.1"/>
    </source>
</evidence>
<evidence type="ECO:0000313" key="3">
    <source>
        <dbReference type="Proteomes" id="UP000197138"/>
    </source>
</evidence>
<proteinExistence type="predicted"/>
<protein>
    <submittedName>
        <fullName evidence="1">Uncharacterized protein</fullName>
    </submittedName>
</protein>
<name>A0A218XSQ9_PUNGR</name>
<sequence length="76" mass="8663">MVIPKSGMRDGTIKVGLDHCWIGFGVFWLVQTRNRLSDPTRSWSTRLATREKTGLFERHGWILGECSDVPESQEDA</sequence>
<reference evidence="3" key="1">
    <citation type="journal article" date="2017" name="Plant J.">
        <title>The pomegranate (Punica granatum L.) genome and the genomics of punicalagin biosynthesis.</title>
        <authorList>
            <person name="Qin G."/>
            <person name="Xu C."/>
            <person name="Ming R."/>
            <person name="Tang H."/>
            <person name="Guyot R."/>
            <person name="Kramer E.M."/>
            <person name="Hu Y."/>
            <person name="Yi X."/>
            <person name="Qi Y."/>
            <person name="Xu X."/>
            <person name="Gao Z."/>
            <person name="Pan H."/>
            <person name="Jian J."/>
            <person name="Tian Y."/>
            <person name="Yue Z."/>
            <person name="Xu Y."/>
        </authorList>
    </citation>
    <scope>NUCLEOTIDE SEQUENCE [LARGE SCALE GENOMIC DNA]</scope>
    <source>
        <strain evidence="3">cv. Dabenzi</strain>
    </source>
</reference>
<dbReference type="EMBL" id="MTKT01000808">
    <property type="protein sequence ID" value="OWM87696.1"/>
    <property type="molecule type" value="Genomic_DNA"/>
</dbReference>
<comment type="caution">
    <text evidence="1">The sequence shown here is derived from an EMBL/GenBank/DDBJ whole genome shotgun (WGS) entry which is preliminary data.</text>
</comment>
<reference evidence="2 4" key="3">
    <citation type="submission" date="2017-11" db="EMBL/GenBank/DDBJ databases">
        <title>De-novo sequencing of pomegranate (Punica granatum L.) genome.</title>
        <authorList>
            <person name="Akparov Z."/>
            <person name="Amiraslanov A."/>
            <person name="Hajiyeva S."/>
            <person name="Abbasov M."/>
            <person name="Kaur K."/>
            <person name="Hamwieh A."/>
            <person name="Solovyev V."/>
            <person name="Salamov A."/>
            <person name="Braich B."/>
            <person name="Kosarev P."/>
            <person name="Mahmoud A."/>
            <person name="Hajiyev E."/>
            <person name="Babayeva S."/>
            <person name="Izzatullayeva V."/>
            <person name="Mammadov A."/>
            <person name="Mammadov A."/>
            <person name="Sharifova S."/>
            <person name="Ojaghi J."/>
            <person name="Eynullazada K."/>
            <person name="Bayramov B."/>
            <person name="Abdulazimova A."/>
            <person name="Shahmuradov I."/>
        </authorList>
    </citation>
    <scope>NUCLEOTIDE SEQUENCE [LARGE SCALE GENOMIC DNA]</scope>
    <source>
        <strain evidence="2">AG2017</strain>
        <strain evidence="4">cv. AG2017</strain>
        <tissue evidence="2">Leaf</tissue>
    </source>
</reference>
<evidence type="ECO:0000313" key="4">
    <source>
        <dbReference type="Proteomes" id="UP000233551"/>
    </source>
</evidence>